<accession>A0A0G0Y213</accession>
<gene>
    <name evidence="4" type="primary">prfB</name>
    <name evidence="7" type="ORF">UU55_C0002G0096</name>
</gene>
<dbReference type="PANTHER" id="PTHR43116:SF3">
    <property type="entry name" value="CLASS I PEPTIDE CHAIN RELEASE FACTOR"/>
    <property type="match status" value="1"/>
</dbReference>
<dbReference type="EMBL" id="LCBB01000002">
    <property type="protein sequence ID" value="KKS03491.1"/>
    <property type="molecule type" value="Genomic_DNA"/>
</dbReference>
<comment type="PTM">
    <text evidence="4">Methylated by PrmC. Methylation increases the termination efficiency of RF2.</text>
</comment>
<keyword evidence="3 4" id="KW-0648">Protein biosynthesis</keyword>
<evidence type="ECO:0000313" key="7">
    <source>
        <dbReference type="EMBL" id="KKS03491.1"/>
    </source>
</evidence>
<dbReference type="Gene3D" id="3.30.70.1660">
    <property type="match status" value="1"/>
</dbReference>
<organism evidence="7 8">
    <name type="scientific">candidate division WWE3 bacterium GW2011_GWC2_41_23</name>
    <dbReference type="NCBI Taxonomy" id="1619123"/>
    <lineage>
        <taxon>Bacteria</taxon>
        <taxon>Katanobacteria</taxon>
    </lineage>
</organism>
<keyword evidence="2 4" id="KW-0488">Methylation</keyword>
<dbReference type="Gene3D" id="1.20.58.410">
    <property type="entry name" value="Release factor"/>
    <property type="match status" value="1"/>
</dbReference>
<comment type="subcellular location">
    <subcellularLocation>
        <location evidence="4">Cytoplasm</location>
    </subcellularLocation>
</comment>
<evidence type="ECO:0000256" key="3">
    <source>
        <dbReference type="ARBA" id="ARBA00022917"/>
    </source>
</evidence>
<dbReference type="GO" id="GO:0016149">
    <property type="term" value="F:translation release factor activity, codon specific"/>
    <property type="evidence" value="ECO:0007669"/>
    <property type="project" value="UniProtKB-UniRule"/>
</dbReference>
<dbReference type="InterPro" id="IPR004374">
    <property type="entry name" value="PrfB"/>
</dbReference>
<evidence type="ECO:0000313" key="8">
    <source>
        <dbReference type="Proteomes" id="UP000033947"/>
    </source>
</evidence>
<evidence type="ECO:0000259" key="6">
    <source>
        <dbReference type="PROSITE" id="PS00745"/>
    </source>
</evidence>
<keyword evidence="4" id="KW-0963">Cytoplasm</keyword>
<comment type="caution">
    <text evidence="7">The sequence shown here is derived from an EMBL/GenBank/DDBJ whole genome shotgun (WGS) entry which is preliminary data.</text>
</comment>
<dbReference type="SUPFAM" id="SSF75620">
    <property type="entry name" value="Release factor"/>
    <property type="match status" value="1"/>
</dbReference>
<reference evidence="7 8" key="1">
    <citation type="journal article" date="2015" name="Nature">
        <title>rRNA introns, odd ribosomes, and small enigmatic genomes across a large radiation of phyla.</title>
        <authorList>
            <person name="Brown C.T."/>
            <person name="Hug L.A."/>
            <person name="Thomas B.C."/>
            <person name="Sharon I."/>
            <person name="Castelle C.J."/>
            <person name="Singh A."/>
            <person name="Wilkins M.J."/>
            <person name="Williams K.H."/>
            <person name="Banfield J.F."/>
        </authorList>
    </citation>
    <scope>NUCLEOTIDE SEQUENCE [LARGE SCALE GENOMIC DNA]</scope>
</reference>
<comment type="function">
    <text evidence="4">Peptide chain release factor 2 directs the termination of translation in response to the peptide chain termination codons UGA and UAA.</text>
</comment>
<dbReference type="InterPro" id="IPR000352">
    <property type="entry name" value="Pep_chain_release_fac_I"/>
</dbReference>
<dbReference type="PANTHER" id="PTHR43116">
    <property type="entry name" value="PEPTIDE CHAIN RELEASE FACTOR 2"/>
    <property type="match status" value="1"/>
</dbReference>
<protein>
    <recommendedName>
        <fullName evidence="4 5">Peptide chain release factor 2</fullName>
        <shortName evidence="4">RF-2</shortName>
    </recommendedName>
</protein>
<evidence type="ECO:0000256" key="2">
    <source>
        <dbReference type="ARBA" id="ARBA00022481"/>
    </source>
</evidence>
<dbReference type="InterPro" id="IPR045853">
    <property type="entry name" value="Pep_chain_release_fac_I_sf"/>
</dbReference>
<proteinExistence type="inferred from homology"/>
<dbReference type="Gene3D" id="3.30.160.20">
    <property type="match status" value="1"/>
</dbReference>
<dbReference type="HAMAP" id="MF_00094">
    <property type="entry name" value="Rel_fac_2"/>
    <property type="match status" value="1"/>
</dbReference>
<dbReference type="GO" id="GO:0005737">
    <property type="term" value="C:cytoplasm"/>
    <property type="evidence" value="ECO:0007669"/>
    <property type="project" value="UniProtKB-SubCell"/>
</dbReference>
<evidence type="ECO:0000256" key="4">
    <source>
        <dbReference type="HAMAP-Rule" id="MF_00094"/>
    </source>
</evidence>
<dbReference type="PROSITE" id="PS00745">
    <property type="entry name" value="RF_PROK_I"/>
    <property type="match status" value="1"/>
</dbReference>
<evidence type="ECO:0000256" key="5">
    <source>
        <dbReference type="NCBIfam" id="TIGR00020"/>
    </source>
</evidence>
<name>A0A0G0Y213_UNCKA</name>
<evidence type="ECO:0000256" key="1">
    <source>
        <dbReference type="ARBA" id="ARBA00010835"/>
    </source>
</evidence>
<sequence>MQEILRERLEQLKKGLFIEEKRAKIKTLEERVAEEDTWKNWEEGNAITRDLSSLKKDIEDYEMLELMAEEGDNENFERELHRLELNTFFKEKHDQNDAIITVHSGQGGTEAMDWAATLFRMYKRYAEKNKWEWHEVHAVQGDEAGIKTGTVEIAGRYAYGFLKNESGVHRLVRQSPFNADNLRQTSFALVEVIPLINEDVEDIELKDEDVEWDFFRSGGSGGQNVNKVSTAVRLKHKPSGIIVECQEERFQGKNREKAIKILKSKLYKLELEKIEAEKKKAKGDYKMPGWGNQIRNYVLHPYKLVKDLRTDIESTNPEYVLDGGLEEFIDAEIRL</sequence>
<feature type="modified residue" description="N5-methylglutamine" evidence="4">
    <location>
        <position position="223"/>
    </location>
</feature>
<dbReference type="Pfam" id="PF03462">
    <property type="entry name" value="PCRF"/>
    <property type="match status" value="1"/>
</dbReference>
<dbReference type="PATRIC" id="fig|1619123.3.peg.215"/>
<dbReference type="AlphaFoldDB" id="A0A0G0Y213"/>
<comment type="similarity">
    <text evidence="1 4">Belongs to the prokaryotic/mitochondrial release factor family.</text>
</comment>
<dbReference type="Pfam" id="PF00472">
    <property type="entry name" value="RF-1"/>
    <property type="match status" value="1"/>
</dbReference>
<dbReference type="SMART" id="SM00937">
    <property type="entry name" value="PCRF"/>
    <property type="match status" value="1"/>
</dbReference>
<feature type="domain" description="Prokaryotic-type class I peptide chain release factors" evidence="6">
    <location>
        <begin position="216"/>
        <end position="232"/>
    </location>
</feature>
<dbReference type="Proteomes" id="UP000033947">
    <property type="component" value="Unassembled WGS sequence"/>
</dbReference>
<dbReference type="InterPro" id="IPR005139">
    <property type="entry name" value="PCRF"/>
</dbReference>
<dbReference type="NCBIfam" id="TIGR00020">
    <property type="entry name" value="prfB"/>
    <property type="match status" value="1"/>
</dbReference>